<reference evidence="2" key="1">
    <citation type="journal article" date="2019" name="Int. J. Syst. Evol. Microbiol.">
        <title>The Global Catalogue of Microorganisms (GCM) 10K type strain sequencing project: providing services to taxonomists for standard genome sequencing and annotation.</title>
        <authorList>
            <consortium name="The Broad Institute Genomics Platform"/>
            <consortium name="The Broad Institute Genome Sequencing Center for Infectious Disease"/>
            <person name="Wu L."/>
            <person name="Ma J."/>
        </authorList>
    </citation>
    <scope>NUCLEOTIDE SEQUENCE [LARGE SCALE GENOMIC DNA]</scope>
    <source>
        <strain evidence="2">NBRC 108728</strain>
    </source>
</reference>
<evidence type="ECO:0000313" key="1">
    <source>
        <dbReference type="EMBL" id="BDZ52457.1"/>
    </source>
</evidence>
<keyword evidence="2" id="KW-1185">Reference proteome</keyword>
<proteinExistence type="predicted"/>
<dbReference type="RefSeq" id="WP_286347306.1">
    <property type="nucleotide sequence ID" value="NZ_AP027733.1"/>
</dbReference>
<keyword evidence="1" id="KW-0614">Plasmid</keyword>
<sequence length="300" mass="32664">MQTLVYSGTLTAMSSIAHGGKDSGTTHGFRRETIVGADGQHLAGMPIVSGSVIRGSLRRVGARLMQQALTTGLDSHRLPFSQVHALRTGGSLTETRTTGEVLNVERVATLRDHNPFLAIFGAAGGGKIMSGKVMVDKAIPIAQETAHLGDVPEGFELPSIFTLIQREPYSRVADVMNGSAAEWVAPSDERHILPQGSGQMYYAQETLVAGAHMWHSLVLEDATPVEASFFRHVVRAWSQGRGKRGPQIGGQVARGHGLVKTKYELSVLDTWGDETDLVEEDWREHIYANIEDAREVMTWL</sequence>
<protein>
    <submittedName>
        <fullName evidence="1">Uncharacterized protein</fullName>
    </submittedName>
</protein>
<name>A0ABN6Y8G7_9MICO</name>
<evidence type="ECO:0000313" key="2">
    <source>
        <dbReference type="Proteomes" id="UP001321486"/>
    </source>
</evidence>
<dbReference type="Proteomes" id="UP001321486">
    <property type="component" value="Plasmid pNBRC108728a"/>
</dbReference>
<gene>
    <name evidence="1" type="ORF">GCM10025867_46980</name>
</gene>
<organism evidence="1 2">
    <name type="scientific">Frondihabitans sucicola</name>
    <dbReference type="NCBI Taxonomy" id="1268041"/>
    <lineage>
        <taxon>Bacteria</taxon>
        <taxon>Bacillati</taxon>
        <taxon>Actinomycetota</taxon>
        <taxon>Actinomycetes</taxon>
        <taxon>Micrococcales</taxon>
        <taxon>Microbacteriaceae</taxon>
        <taxon>Frondihabitans</taxon>
    </lineage>
</organism>
<accession>A0ABN6Y8G7</accession>
<geneLocation type="plasmid" evidence="1 2">
    <name>pNBRC108728a</name>
</geneLocation>
<dbReference type="EMBL" id="AP027733">
    <property type="protein sequence ID" value="BDZ52457.1"/>
    <property type="molecule type" value="Genomic_DNA"/>
</dbReference>